<dbReference type="NCBIfam" id="NF007113">
    <property type="entry name" value="PRK09562.1"/>
    <property type="match status" value="1"/>
</dbReference>
<dbReference type="SUPFAM" id="SSF101386">
    <property type="entry name" value="all-alpha NTP pyrophosphatases"/>
    <property type="match status" value="2"/>
</dbReference>
<dbReference type="InterPro" id="IPR048011">
    <property type="entry name" value="NTP-PPase_MazG-like_C"/>
</dbReference>
<dbReference type="Pfam" id="PF03819">
    <property type="entry name" value="MazG"/>
    <property type="match status" value="2"/>
</dbReference>
<protein>
    <submittedName>
        <fullName evidence="3">Nucleoside triphosphate pyrophosphohydrolase</fullName>
        <ecNumber evidence="3">3.6.1.9</ecNumber>
    </submittedName>
</protein>
<feature type="compositionally biased region" description="Basic and acidic residues" evidence="1">
    <location>
        <begin position="269"/>
        <end position="278"/>
    </location>
</feature>
<dbReference type="EC" id="3.6.1.9" evidence="3"/>
<dbReference type="PANTHER" id="PTHR30522">
    <property type="entry name" value="NUCLEOSIDE TRIPHOSPHATE PYROPHOSPHOHYDROLASE"/>
    <property type="match status" value="1"/>
</dbReference>
<dbReference type="GO" id="GO:0046052">
    <property type="term" value="P:UTP catabolic process"/>
    <property type="evidence" value="ECO:0007669"/>
    <property type="project" value="TreeGrafter"/>
</dbReference>
<dbReference type="CDD" id="cd11529">
    <property type="entry name" value="NTP-PPase_MazG_Cterm"/>
    <property type="match status" value="1"/>
</dbReference>
<dbReference type="PANTHER" id="PTHR30522:SF0">
    <property type="entry name" value="NUCLEOSIDE TRIPHOSPHATE PYROPHOSPHOHYDROLASE"/>
    <property type="match status" value="1"/>
</dbReference>
<reference evidence="3" key="1">
    <citation type="submission" date="2020-03" db="EMBL/GenBank/DDBJ databases">
        <title>Spirochaetal bacteria isolated from arthropods constitute a novel genus Entomospira genus novum within the order Spirochaetales.</title>
        <authorList>
            <person name="Grana-Miraglia L."/>
            <person name="Sikutova S."/>
            <person name="Fingerle V."/>
            <person name="Sing A."/>
            <person name="Castillo-Ramirez S."/>
            <person name="Margos G."/>
            <person name="Rudolf I."/>
        </authorList>
    </citation>
    <scope>NUCLEOTIDE SEQUENCE</scope>
    <source>
        <strain evidence="3">BR149</strain>
    </source>
</reference>
<dbReference type="GO" id="GO:0046047">
    <property type="term" value="P:TTP catabolic process"/>
    <property type="evidence" value="ECO:0007669"/>
    <property type="project" value="TreeGrafter"/>
</dbReference>
<feature type="domain" description="NTP pyrophosphohydrolase MazG-like" evidence="2">
    <location>
        <begin position="174"/>
        <end position="238"/>
    </location>
</feature>
<dbReference type="CDD" id="cd11528">
    <property type="entry name" value="NTP-PPase_MazG_Nterm"/>
    <property type="match status" value="1"/>
</dbReference>
<dbReference type="NCBIfam" id="TIGR00444">
    <property type="entry name" value="mazG"/>
    <property type="match status" value="1"/>
</dbReference>
<dbReference type="GO" id="GO:0046081">
    <property type="term" value="P:dUTP catabolic process"/>
    <property type="evidence" value="ECO:0007669"/>
    <property type="project" value="TreeGrafter"/>
</dbReference>
<dbReference type="RefSeq" id="WP_167695705.1">
    <property type="nucleotide sequence ID" value="NZ_CP118181.1"/>
</dbReference>
<keyword evidence="3" id="KW-0378">Hydrolase</keyword>
<dbReference type="GO" id="GO:0046061">
    <property type="term" value="P:dATP catabolic process"/>
    <property type="evidence" value="ECO:0007669"/>
    <property type="project" value="TreeGrafter"/>
</dbReference>
<sequence>MQDDNTISQAEVAQFARLNAILQELRSEHGCPWDKEQTPESLKKNLIEEVYELIDAIDRQDEVGVIEETGDVYLVITMIASILREKQEHFLVDALTQLNEKLIRRHPHVFGDQEASTASEGLAHWKQMKEREIAGGKRAEVGGLFARVGRGAPPLEKAFQLQKASAKVGFHWDSPQEVLLKLKEELAELEEAIEEHHPQEHIKEELGDLLFVAAILAGSLKIDVSEALHEANNKFLRRFGVVQEILEAKGLNPCADLRPEMEEAWQVAKQRERQEKELNNGTVSSST</sequence>
<dbReference type="Gene3D" id="1.10.287.1080">
    <property type="entry name" value="MazG-like"/>
    <property type="match status" value="2"/>
</dbReference>
<dbReference type="GO" id="GO:0047429">
    <property type="term" value="F:nucleoside triphosphate diphosphatase activity"/>
    <property type="evidence" value="ECO:0007669"/>
    <property type="project" value="UniProtKB-EC"/>
</dbReference>
<organism evidence="3 4">
    <name type="scientific">Entomospira culicis</name>
    <dbReference type="NCBI Taxonomy" id="2719989"/>
    <lineage>
        <taxon>Bacteria</taxon>
        <taxon>Pseudomonadati</taxon>
        <taxon>Spirochaetota</taxon>
        <taxon>Spirochaetia</taxon>
        <taxon>Spirochaetales</taxon>
        <taxon>Spirochaetaceae</taxon>
        <taxon>Entomospira</taxon>
    </lineage>
</organism>
<dbReference type="GO" id="GO:0006203">
    <property type="term" value="P:dGTP catabolic process"/>
    <property type="evidence" value="ECO:0007669"/>
    <property type="project" value="TreeGrafter"/>
</dbReference>
<name>A0A968KUY9_9SPIO</name>
<dbReference type="InterPro" id="IPR004518">
    <property type="entry name" value="MazG-like_dom"/>
</dbReference>
<dbReference type="EMBL" id="JAATLM010000001">
    <property type="protein sequence ID" value="NIZ69620.1"/>
    <property type="molecule type" value="Genomic_DNA"/>
</dbReference>
<dbReference type="InterPro" id="IPR048015">
    <property type="entry name" value="NTP-PPase_MazG-like_N"/>
</dbReference>
<dbReference type="Proteomes" id="UP000778951">
    <property type="component" value="Unassembled WGS sequence"/>
</dbReference>
<comment type="caution">
    <text evidence="3">The sequence shown here is derived from an EMBL/GenBank/DDBJ whole genome shotgun (WGS) entry which is preliminary data.</text>
</comment>
<evidence type="ECO:0000259" key="2">
    <source>
        <dbReference type="Pfam" id="PF03819"/>
    </source>
</evidence>
<accession>A0A968KUY9</accession>
<proteinExistence type="predicted"/>
<dbReference type="GO" id="GO:0046076">
    <property type="term" value="P:dTTP catabolic process"/>
    <property type="evidence" value="ECO:0007669"/>
    <property type="project" value="TreeGrafter"/>
</dbReference>
<evidence type="ECO:0000256" key="1">
    <source>
        <dbReference type="SAM" id="MobiDB-lite"/>
    </source>
</evidence>
<evidence type="ECO:0000313" key="4">
    <source>
        <dbReference type="Proteomes" id="UP000778951"/>
    </source>
</evidence>
<keyword evidence="4" id="KW-1185">Reference proteome</keyword>
<dbReference type="AlphaFoldDB" id="A0A968KUY9"/>
<gene>
    <name evidence="3" type="primary">mazG</name>
    <name evidence="3" type="ORF">HCT48_05250</name>
</gene>
<feature type="region of interest" description="Disordered" evidence="1">
    <location>
        <begin position="265"/>
        <end position="287"/>
    </location>
</feature>
<dbReference type="InterPro" id="IPR011551">
    <property type="entry name" value="NTP_PyrPHydrolase_MazG"/>
</dbReference>
<evidence type="ECO:0000313" key="3">
    <source>
        <dbReference type="EMBL" id="NIZ69620.1"/>
    </source>
</evidence>
<feature type="domain" description="NTP pyrophosphohydrolase MazG-like" evidence="2">
    <location>
        <begin position="37"/>
        <end position="110"/>
    </location>
</feature>